<dbReference type="PROSITE" id="PS50868">
    <property type="entry name" value="POST_SET"/>
    <property type="match status" value="1"/>
</dbReference>
<proteinExistence type="predicted"/>
<keyword evidence="7" id="KW-1185">Reference proteome</keyword>
<organism evidence="6 7">
    <name type="scientific">Tetradesmus obliquus</name>
    <name type="common">Green alga</name>
    <name type="synonym">Acutodesmus obliquus</name>
    <dbReference type="NCBI Taxonomy" id="3088"/>
    <lineage>
        <taxon>Eukaryota</taxon>
        <taxon>Viridiplantae</taxon>
        <taxon>Chlorophyta</taxon>
        <taxon>core chlorophytes</taxon>
        <taxon>Chlorophyceae</taxon>
        <taxon>CS clade</taxon>
        <taxon>Sphaeropleales</taxon>
        <taxon>Scenedesmaceae</taxon>
        <taxon>Tetradesmus</taxon>
    </lineage>
</organism>
<dbReference type="PANTHER" id="PTHR46024">
    <property type="entry name" value="HISTONE-LYSINE N-METHYLTRANSFERASE EGGLESS"/>
    <property type="match status" value="1"/>
</dbReference>
<dbReference type="AlphaFoldDB" id="A0A383WC41"/>
<dbReference type="PANTHER" id="PTHR46024:SF1">
    <property type="entry name" value="HISTONE-LYSINE N-METHYLTRANSFERASE EGGLESS"/>
    <property type="match status" value="1"/>
</dbReference>
<evidence type="ECO:0000313" key="6">
    <source>
        <dbReference type="EMBL" id="SZX75001.1"/>
    </source>
</evidence>
<sequence>MNDQSTAASQEQLPAGTSQLLYYTTFFTERAVPAGQELTYDYGENYHTKYLVHELPGLPDIGICSWWTGLRFAFREKDPRESWLISSRSQLLYYTTFFTERAVPAGQELTYDYGENYHTKADGAGGRLRFPCQCGAANCTGNIAAADS</sequence>
<evidence type="ECO:0000256" key="3">
    <source>
        <dbReference type="ARBA" id="ARBA00022679"/>
    </source>
</evidence>
<dbReference type="SUPFAM" id="SSF82199">
    <property type="entry name" value="SET domain"/>
    <property type="match status" value="2"/>
</dbReference>
<gene>
    <name evidence="6" type="ORF">BQ4739_LOCUS15315</name>
</gene>
<dbReference type="InterPro" id="IPR051516">
    <property type="entry name" value="SETDB_methyltransferase"/>
</dbReference>
<dbReference type="Gene3D" id="2.170.270.10">
    <property type="entry name" value="SET domain"/>
    <property type="match status" value="1"/>
</dbReference>
<dbReference type="GO" id="GO:0008168">
    <property type="term" value="F:methyltransferase activity"/>
    <property type="evidence" value="ECO:0007669"/>
    <property type="project" value="UniProtKB-KW"/>
</dbReference>
<dbReference type="Proteomes" id="UP000256970">
    <property type="component" value="Unassembled WGS sequence"/>
</dbReference>
<dbReference type="GO" id="GO:0005634">
    <property type="term" value="C:nucleus"/>
    <property type="evidence" value="ECO:0007669"/>
    <property type="project" value="UniProtKB-SubCell"/>
</dbReference>
<keyword evidence="4" id="KW-0539">Nucleus</keyword>
<dbReference type="GO" id="GO:0032259">
    <property type="term" value="P:methylation"/>
    <property type="evidence" value="ECO:0007669"/>
    <property type="project" value="UniProtKB-KW"/>
</dbReference>
<evidence type="ECO:0000256" key="2">
    <source>
        <dbReference type="ARBA" id="ARBA00022603"/>
    </source>
</evidence>
<evidence type="ECO:0000256" key="4">
    <source>
        <dbReference type="ARBA" id="ARBA00023242"/>
    </source>
</evidence>
<evidence type="ECO:0000256" key="1">
    <source>
        <dbReference type="ARBA" id="ARBA00004123"/>
    </source>
</evidence>
<protein>
    <recommendedName>
        <fullName evidence="5">Post-SET domain-containing protein</fullName>
    </recommendedName>
</protein>
<comment type="subcellular location">
    <subcellularLocation>
        <location evidence="1">Nucleus</location>
    </subcellularLocation>
</comment>
<reference evidence="6 7" key="1">
    <citation type="submission" date="2016-10" db="EMBL/GenBank/DDBJ databases">
        <authorList>
            <person name="Cai Z."/>
        </authorList>
    </citation>
    <scope>NUCLEOTIDE SEQUENCE [LARGE SCALE GENOMIC DNA]</scope>
</reference>
<dbReference type="InterPro" id="IPR046341">
    <property type="entry name" value="SET_dom_sf"/>
</dbReference>
<dbReference type="EMBL" id="FNXT01001222">
    <property type="protein sequence ID" value="SZX75001.1"/>
    <property type="molecule type" value="Genomic_DNA"/>
</dbReference>
<accession>A0A383WC41</accession>
<dbReference type="InterPro" id="IPR003616">
    <property type="entry name" value="Post-SET_dom"/>
</dbReference>
<keyword evidence="3" id="KW-0808">Transferase</keyword>
<evidence type="ECO:0000313" key="7">
    <source>
        <dbReference type="Proteomes" id="UP000256970"/>
    </source>
</evidence>
<feature type="domain" description="Post-SET" evidence="5">
    <location>
        <begin position="128"/>
        <end position="144"/>
    </location>
</feature>
<name>A0A383WC41_TETOB</name>
<evidence type="ECO:0000259" key="5">
    <source>
        <dbReference type="PROSITE" id="PS50868"/>
    </source>
</evidence>
<keyword evidence="2" id="KW-0489">Methyltransferase</keyword>